<dbReference type="OrthoDB" id="10628693at2759"/>
<sequence>MRAQRKGADLQSTKQDNIRLDGTIPQSLATNILAPRLIPFPSFKTSHFEEMKQDLNQNSDISENGQLLNENLEFTLEISYLKARLKRSETARAVAERKIDNLEEKLKQAEKLLVQPLAAQDTLSEQTNSKQIFPGKADHSDMMSYNVMMCLDRILKAVLLLDEKITCYQKS</sequence>
<evidence type="ECO:0000313" key="3">
    <source>
        <dbReference type="Proteomes" id="UP000887567"/>
    </source>
</evidence>
<dbReference type="RefSeq" id="XP_028515901.1">
    <property type="nucleotide sequence ID" value="XM_028660100.1"/>
</dbReference>
<evidence type="ECO:0000256" key="1">
    <source>
        <dbReference type="SAM" id="Coils"/>
    </source>
</evidence>
<accession>A0A913YNX9</accession>
<name>A0A913YNX9_EXADI</name>
<proteinExistence type="predicted"/>
<keyword evidence="1" id="KW-0175">Coiled coil</keyword>
<reference evidence="2" key="1">
    <citation type="submission" date="2022-11" db="UniProtKB">
        <authorList>
            <consortium name="EnsemblMetazoa"/>
        </authorList>
    </citation>
    <scope>IDENTIFICATION</scope>
</reference>
<dbReference type="Proteomes" id="UP000887567">
    <property type="component" value="Unplaced"/>
</dbReference>
<evidence type="ECO:0000313" key="2">
    <source>
        <dbReference type="EnsemblMetazoa" id="XP_028515901.1"/>
    </source>
</evidence>
<dbReference type="AlphaFoldDB" id="A0A913YNX9"/>
<organism evidence="2 3">
    <name type="scientific">Exaiptasia diaphana</name>
    <name type="common">Tropical sea anemone</name>
    <name type="synonym">Aiptasia pulchella</name>
    <dbReference type="NCBI Taxonomy" id="2652724"/>
    <lineage>
        <taxon>Eukaryota</taxon>
        <taxon>Metazoa</taxon>
        <taxon>Cnidaria</taxon>
        <taxon>Anthozoa</taxon>
        <taxon>Hexacorallia</taxon>
        <taxon>Actiniaria</taxon>
        <taxon>Aiptasiidae</taxon>
        <taxon>Exaiptasia</taxon>
    </lineage>
</organism>
<dbReference type="EnsemblMetazoa" id="XM_028660100.1">
    <property type="protein sequence ID" value="XP_028515901.1"/>
    <property type="gene ID" value="LOC114575371"/>
</dbReference>
<protein>
    <submittedName>
        <fullName evidence="2">Uncharacterized protein</fullName>
    </submittedName>
</protein>
<keyword evidence="3" id="KW-1185">Reference proteome</keyword>
<dbReference type="GeneID" id="114575371"/>
<feature type="coiled-coil region" evidence="1">
    <location>
        <begin position="85"/>
        <end position="115"/>
    </location>
</feature>